<comment type="cofactor">
    <cofactor evidence="1">
        <name>FAD</name>
        <dbReference type="ChEBI" id="CHEBI:57692"/>
    </cofactor>
</comment>
<dbReference type="PRINTS" id="PR00420">
    <property type="entry name" value="RNGMNOXGNASE"/>
</dbReference>
<dbReference type="PANTHER" id="PTHR43004">
    <property type="entry name" value="TRK SYSTEM POTASSIUM UPTAKE PROTEIN"/>
    <property type="match status" value="1"/>
</dbReference>
<dbReference type="EC" id="1.14.-.-" evidence="5"/>
<dbReference type="Gene3D" id="3.30.70.2450">
    <property type="match status" value="1"/>
</dbReference>
<dbReference type="RefSeq" id="WP_182836427.1">
    <property type="nucleotide sequence ID" value="NZ_BAAABQ010000065.1"/>
</dbReference>
<dbReference type="SUPFAM" id="SSF51905">
    <property type="entry name" value="FAD/NAD(P)-binding domain"/>
    <property type="match status" value="1"/>
</dbReference>
<reference evidence="5 6" key="1">
    <citation type="submission" date="2020-08" db="EMBL/GenBank/DDBJ databases">
        <title>Genomic Encyclopedia of Archaeal and Bacterial Type Strains, Phase II (KMG-II): from individual species to whole genera.</title>
        <authorList>
            <person name="Goeker M."/>
        </authorList>
    </citation>
    <scope>NUCLEOTIDE SEQUENCE [LARGE SCALE GENOMIC DNA]</scope>
    <source>
        <strain evidence="5 6">DSM 43850</strain>
    </source>
</reference>
<accession>A0ABR6BB92</accession>
<dbReference type="GO" id="GO:0051213">
    <property type="term" value="F:dioxygenase activity"/>
    <property type="evidence" value="ECO:0007669"/>
    <property type="project" value="UniProtKB-KW"/>
</dbReference>
<gene>
    <name evidence="5" type="ORF">BC739_001056</name>
</gene>
<dbReference type="Gene3D" id="3.50.50.60">
    <property type="entry name" value="FAD/NAD(P)-binding domain"/>
    <property type="match status" value="1"/>
</dbReference>
<dbReference type="Proteomes" id="UP000517916">
    <property type="component" value="Unassembled WGS sequence"/>
</dbReference>
<keyword evidence="2" id="KW-0285">Flavoprotein</keyword>
<dbReference type="InterPro" id="IPR036188">
    <property type="entry name" value="FAD/NAD-bd_sf"/>
</dbReference>
<evidence type="ECO:0000313" key="6">
    <source>
        <dbReference type="Proteomes" id="UP000517916"/>
    </source>
</evidence>
<evidence type="ECO:0000256" key="2">
    <source>
        <dbReference type="ARBA" id="ARBA00022630"/>
    </source>
</evidence>
<keyword evidence="3" id="KW-0274">FAD</keyword>
<dbReference type="InterPro" id="IPR002938">
    <property type="entry name" value="FAD-bd"/>
</dbReference>
<comment type="caution">
    <text evidence="5">The sequence shown here is derived from an EMBL/GenBank/DDBJ whole genome shotgun (WGS) entry which is preliminary data.</text>
</comment>
<protein>
    <submittedName>
        <fullName evidence="5">NADPH-dependent dioxygenase</fullName>
        <ecNumber evidence="5">1.14.-.-</ecNumber>
    </submittedName>
</protein>
<dbReference type="Gene3D" id="3.40.30.120">
    <property type="match status" value="1"/>
</dbReference>
<evidence type="ECO:0000256" key="3">
    <source>
        <dbReference type="ARBA" id="ARBA00022827"/>
    </source>
</evidence>
<dbReference type="InterPro" id="IPR050641">
    <property type="entry name" value="RIFMO-like"/>
</dbReference>
<dbReference type="PANTHER" id="PTHR43004:SF19">
    <property type="entry name" value="BINDING MONOOXYGENASE, PUTATIVE (JCVI)-RELATED"/>
    <property type="match status" value="1"/>
</dbReference>
<name>A0ABR6BB92_9PSEU</name>
<dbReference type="EMBL" id="JACJID010000001">
    <property type="protein sequence ID" value="MBA8923859.1"/>
    <property type="molecule type" value="Genomic_DNA"/>
</dbReference>
<keyword evidence="6" id="KW-1185">Reference proteome</keyword>
<evidence type="ECO:0000313" key="5">
    <source>
        <dbReference type="EMBL" id="MBA8923859.1"/>
    </source>
</evidence>
<evidence type="ECO:0000256" key="1">
    <source>
        <dbReference type="ARBA" id="ARBA00001974"/>
    </source>
</evidence>
<organism evidence="5 6">
    <name type="scientific">Kutzneria viridogrisea</name>
    <dbReference type="NCBI Taxonomy" id="47990"/>
    <lineage>
        <taxon>Bacteria</taxon>
        <taxon>Bacillati</taxon>
        <taxon>Actinomycetota</taxon>
        <taxon>Actinomycetes</taxon>
        <taxon>Pseudonocardiales</taxon>
        <taxon>Pseudonocardiaceae</taxon>
        <taxon>Kutzneria</taxon>
    </lineage>
</organism>
<keyword evidence="5" id="KW-0560">Oxidoreductase</keyword>
<proteinExistence type="predicted"/>
<keyword evidence="5" id="KW-0223">Dioxygenase</keyword>
<feature type="domain" description="FAD-binding" evidence="4">
    <location>
        <begin position="8"/>
        <end position="345"/>
    </location>
</feature>
<evidence type="ECO:0000259" key="4">
    <source>
        <dbReference type="Pfam" id="PF01494"/>
    </source>
</evidence>
<dbReference type="Pfam" id="PF01494">
    <property type="entry name" value="FAD_binding_3"/>
    <property type="match status" value="1"/>
</dbReference>
<sequence length="538" mass="58753">MTVAGDDARVLVVGAGPVGLTAAHELARRGIAVRLVDRAPGPATTSRATATHARTLEIYEQMGLLADLLPRGQRAENFSIHMRGRVLIRFGTDYSALPTRFPFTLQVDQVITEEVLRERVRRLGVDIEWGVTLESLRQQGNRVYPALRHSDGREETAQAGWLVGADGAHSTVRSRLGLRLVGDSLETWLVADAIVDADLPRDSLHWVHTGTGTVLLVPFPEEGKWRLLDTEDTGSAEDPDAVARRFSEKIGRALRRPVHVHRPSWLSVFTIQQRMIQQMRVGRCFVAGDAAHVHSPASGQGMNTGIQDAYNLAWKLADVIHGNAAEELLDTYGEERVPIGETLLHSTKTATALIALRNAAAPVVMPLGLGIVDAIKPLKRKIEQKMMRTMSGLALNYRESSLSLRAPEVPGGFAPGDRISCGDGTVRDHLGWQRLVSELTEPGWLVLLFAETARDVAEEVNLRFRGVTAHVVGSSELVDPTGRVRADFTASEDSFAVIRPDGYLAARGTLGDLPAVLRRLHLLPVPMPADAVTAEEIR</sequence>